<dbReference type="EMBL" id="UINC01146205">
    <property type="protein sequence ID" value="SVD36798.1"/>
    <property type="molecule type" value="Genomic_DNA"/>
</dbReference>
<sequence>DEVKKLSRLDPEIARDEESLKSYLAESLGNEEDGPPERLLERAIRAVRELNEGKVVDAPSDKTEING</sequence>
<proteinExistence type="predicted"/>
<reference evidence="1" key="1">
    <citation type="submission" date="2018-05" db="EMBL/GenBank/DDBJ databases">
        <authorList>
            <person name="Lanie J.A."/>
            <person name="Ng W.-L."/>
            <person name="Kazmierczak K.M."/>
            <person name="Andrzejewski T.M."/>
            <person name="Davidsen T.M."/>
            <person name="Wayne K.J."/>
            <person name="Tettelin H."/>
            <person name="Glass J.I."/>
            <person name="Rusch D."/>
            <person name="Podicherti R."/>
            <person name="Tsui H.-C.T."/>
            <person name="Winkler M.E."/>
        </authorList>
    </citation>
    <scope>NUCLEOTIDE SEQUENCE</scope>
</reference>
<name>A0A382USX3_9ZZZZ</name>
<accession>A0A382USX3</accession>
<protein>
    <submittedName>
        <fullName evidence="1">Uncharacterized protein</fullName>
    </submittedName>
</protein>
<dbReference type="AlphaFoldDB" id="A0A382USX3"/>
<feature type="non-terminal residue" evidence="1">
    <location>
        <position position="1"/>
    </location>
</feature>
<organism evidence="1">
    <name type="scientific">marine metagenome</name>
    <dbReference type="NCBI Taxonomy" id="408172"/>
    <lineage>
        <taxon>unclassified sequences</taxon>
        <taxon>metagenomes</taxon>
        <taxon>ecological metagenomes</taxon>
    </lineage>
</organism>
<gene>
    <name evidence="1" type="ORF">METZ01_LOCUS389652</name>
</gene>
<evidence type="ECO:0000313" key="1">
    <source>
        <dbReference type="EMBL" id="SVD36798.1"/>
    </source>
</evidence>